<dbReference type="AlphaFoldDB" id="A0AAN7J8A8"/>
<evidence type="ECO:0000256" key="1">
    <source>
        <dbReference type="SAM" id="MobiDB-lite"/>
    </source>
</evidence>
<evidence type="ECO:0000313" key="4">
    <source>
        <dbReference type="Proteomes" id="UP001324115"/>
    </source>
</evidence>
<dbReference type="PANTHER" id="PTHR32108:SF9">
    <property type="entry name" value="REVERSE TRANSCRIPTASE RNASE H-LIKE DOMAIN-CONTAINING PROTEIN"/>
    <property type="match status" value="1"/>
</dbReference>
<dbReference type="InterPro" id="IPR005162">
    <property type="entry name" value="Retrotrans_gag_dom"/>
</dbReference>
<evidence type="ECO:0000259" key="2">
    <source>
        <dbReference type="Pfam" id="PF03732"/>
    </source>
</evidence>
<dbReference type="Proteomes" id="UP001324115">
    <property type="component" value="Unassembled WGS sequence"/>
</dbReference>
<accession>A0AAN7J8A8</accession>
<sequence>MADENTSNEPMTNFRELLNTLVASQVQLREDFNTLCQKLQRKDANTSSPQTNESEAQNPSLTVGEKKMMERIDQMEQLIKKSRREDAMDLHSLSLFPNARVPPKFKMPTLDKFDGTGCPKAHLKMYTRALKPLGATEELLAQMFQNTLTVAALRWFLSLEDSKTRTWEDIGNEFYRQYKYNTEVDITRRDLETTKQEPKESFSSFITRWRAKAAQMTNRPNEEEQLGMVVKNLLPTYHKYLFAQYFPSFKALVAAGTQIEDAMNNGTIKGEEIMRPKKTFGPSSSKIPKVSTINQPAPYQLIAPTPVPKAQPQRQFHELHMPLSKVFEKLQARGLLRPLDPKPMPNPLPRGLDVNKRCSYHQTPGHHTDDCFSLRHAIQNLIDQKIIAPPPRPNVISNPLPNHALNHGPRINCLFEEGLKEDPSILISDIPICAMLTWEEVMETELPPAKPKLDIWEEEPTNEPTKELTPTPLSLDHQNEITHITRGGKHFKPSYLEADNPLEALNQQLKNTQLQPEDDIVLKQLQKTQANISLWGLLMASYHHRQTLINLLNQIQVPTNLTPQALNTVIGAIKKEPSISYSDKDLSSKGRDHNDPFHITVDTNGKRVPMVLIDDGSALNVCPLRTASCLGLSIEDFAPSCQYVRAYDNTRREVLGNVTLDLKTGPTIQKVEFQVMDISACFNLLLGRPWIHSTGAVPSSLYQKVRFPYKDSIITIFGDSQDNIGPIHGIQEEKSELFLSGFELEEVPAIS</sequence>
<feature type="region of interest" description="Disordered" evidence="1">
    <location>
        <begin position="41"/>
        <end position="63"/>
    </location>
</feature>
<dbReference type="EMBL" id="JAXUIC010000002">
    <property type="protein sequence ID" value="KAK4601931.1"/>
    <property type="molecule type" value="Genomic_DNA"/>
</dbReference>
<organism evidence="3 4">
    <name type="scientific">Quercus rubra</name>
    <name type="common">Northern red oak</name>
    <name type="synonym">Quercus borealis</name>
    <dbReference type="NCBI Taxonomy" id="3512"/>
    <lineage>
        <taxon>Eukaryota</taxon>
        <taxon>Viridiplantae</taxon>
        <taxon>Streptophyta</taxon>
        <taxon>Embryophyta</taxon>
        <taxon>Tracheophyta</taxon>
        <taxon>Spermatophyta</taxon>
        <taxon>Magnoliopsida</taxon>
        <taxon>eudicotyledons</taxon>
        <taxon>Gunneridae</taxon>
        <taxon>Pentapetalae</taxon>
        <taxon>rosids</taxon>
        <taxon>fabids</taxon>
        <taxon>Fagales</taxon>
        <taxon>Fagaceae</taxon>
        <taxon>Quercus</taxon>
    </lineage>
</organism>
<feature type="compositionally biased region" description="Polar residues" evidence="1">
    <location>
        <begin position="45"/>
        <end position="61"/>
    </location>
</feature>
<comment type="caution">
    <text evidence="3">The sequence shown here is derived from an EMBL/GenBank/DDBJ whole genome shotgun (WGS) entry which is preliminary data.</text>
</comment>
<keyword evidence="4" id="KW-1185">Reference proteome</keyword>
<dbReference type="InterPro" id="IPR021109">
    <property type="entry name" value="Peptidase_aspartic_dom_sf"/>
</dbReference>
<dbReference type="CDD" id="cd00303">
    <property type="entry name" value="retropepsin_like"/>
    <property type="match status" value="1"/>
</dbReference>
<feature type="domain" description="Retrotransposon gag" evidence="2">
    <location>
        <begin position="143"/>
        <end position="226"/>
    </location>
</feature>
<dbReference type="Gene3D" id="2.40.70.10">
    <property type="entry name" value="Acid Proteases"/>
    <property type="match status" value="1"/>
</dbReference>
<gene>
    <name evidence="3" type="ORF">RGQ29_011151</name>
</gene>
<name>A0AAN7J8A8_QUERU</name>
<proteinExistence type="predicted"/>
<dbReference type="PANTHER" id="PTHR32108">
    <property type="entry name" value="DNA-DIRECTED RNA POLYMERASE SUBUNIT ALPHA"/>
    <property type="match status" value="1"/>
</dbReference>
<dbReference type="Pfam" id="PF03732">
    <property type="entry name" value="Retrotrans_gag"/>
    <property type="match status" value="1"/>
</dbReference>
<reference evidence="3 4" key="1">
    <citation type="journal article" date="2023" name="G3 (Bethesda)">
        <title>A haplotype-resolved chromosome-scale genome for Quercus rubra L. provides insights into the genetics of adaptive traits for red oak species.</title>
        <authorList>
            <person name="Kapoor B."/>
            <person name="Jenkins J."/>
            <person name="Schmutz J."/>
            <person name="Zhebentyayeva T."/>
            <person name="Kuelheim C."/>
            <person name="Coggeshall M."/>
            <person name="Heim C."/>
            <person name="Lasky J.R."/>
            <person name="Leites L."/>
            <person name="Islam-Faridi N."/>
            <person name="Romero-Severson J."/>
            <person name="DeLeo V.L."/>
            <person name="Lucas S.M."/>
            <person name="Lazic D."/>
            <person name="Gailing O."/>
            <person name="Carlson J."/>
            <person name="Staton M."/>
        </authorList>
    </citation>
    <scope>NUCLEOTIDE SEQUENCE [LARGE SCALE GENOMIC DNA]</scope>
    <source>
        <strain evidence="3">Pseudo-F2</strain>
    </source>
</reference>
<protein>
    <recommendedName>
        <fullName evidence="2">Retrotransposon gag domain-containing protein</fullName>
    </recommendedName>
</protein>
<evidence type="ECO:0000313" key="3">
    <source>
        <dbReference type="EMBL" id="KAK4601931.1"/>
    </source>
</evidence>